<feature type="binding site" evidence="15 16">
    <location>
        <begin position="134"/>
        <end position="139"/>
    </location>
    <ligand>
        <name>S-adenosyl-L-methionine</name>
        <dbReference type="ChEBI" id="CHEBI:59789"/>
    </ligand>
</feature>
<evidence type="ECO:0000256" key="8">
    <source>
        <dbReference type="ARBA" id="ARBA00022603"/>
    </source>
</evidence>
<accession>E4L7B9</accession>
<protein>
    <recommendedName>
        <fullName evidence="6 15">tRNA (guanine-N(1)-)-methyltransferase</fullName>
        <ecNumber evidence="5 15">2.1.1.228</ecNumber>
    </recommendedName>
    <alternativeName>
        <fullName evidence="12 15">M1G-methyltransferase</fullName>
    </alternativeName>
    <alternativeName>
        <fullName evidence="13 15">tRNA [GM37] methyltransferase</fullName>
    </alternativeName>
</protein>
<dbReference type="GO" id="GO:0002939">
    <property type="term" value="P:tRNA N1-guanine methylation"/>
    <property type="evidence" value="ECO:0007669"/>
    <property type="project" value="TreeGrafter"/>
</dbReference>
<keyword evidence="8 15" id="KW-0489">Methyltransferase</keyword>
<reference evidence="19 20" key="1">
    <citation type="submission" date="2010-11" db="EMBL/GenBank/DDBJ databases">
        <authorList>
            <person name="Durkin A.S."/>
            <person name="Madupu R."/>
            <person name="Torralba M."/>
            <person name="Gillis M."/>
            <person name="Methe B."/>
            <person name="Sutton G."/>
            <person name="Nelson K.E."/>
        </authorList>
    </citation>
    <scope>NUCLEOTIDE SEQUENCE [LARGE SCALE GENOMIC DNA]</scope>
    <source>
        <strain evidence="19 20">UPII 345-E</strain>
    </source>
</reference>
<dbReference type="InterPro" id="IPR002649">
    <property type="entry name" value="tRNA_m1G_MeTrfase_TrmD"/>
</dbReference>
<evidence type="ECO:0000256" key="15">
    <source>
        <dbReference type="HAMAP-Rule" id="MF_00605"/>
    </source>
</evidence>
<dbReference type="NCBIfam" id="NF000648">
    <property type="entry name" value="PRK00026.1"/>
    <property type="match status" value="1"/>
</dbReference>
<feature type="binding site" evidence="15 16">
    <location>
        <position position="114"/>
    </location>
    <ligand>
        <name>S-adenosyl-L-methionine</name>
        <dbReference type="ChEBI" id="CHEBI:59789"/>
    </ligand>
</feature>
<evidence type="ECO:0000256" key="2">
    <source>
        <dbReference type="ARBA" id="ARBA00004496"/>
    </source>
</evidence>
<comment type="caution">
    <text evidence="19">The sequence shown here is derived from an EMBL/GenBank/DDBJ whole genome shotgun (WGS) entry which is preliminary data.</text>
</comment>
<evidence type="ECO:0000259" key="18">
    <source>
        <dbReference type="Pfam" id="PF01746"/>
    </source>
</evidence>
<evidence type="ECO:0000256" key="7">
    <source>
        <dbReference type="ARBA" id="ARBA00022490"/>
    </source>
</evidence>
<evidence type="ECO:0000256" key="12">
    <source>
        <dbReference type="ARBA" id="ARBA00029736"/>
    </source>
</evidence>
<dbReference type="RefSeq" id="WP_007553737.1">
    <property type="nucleotide sequence ID" value="NZ_AENT01000001.1"/>
</dbReference>
<dbReference type="HAMAP" id="MF_00605">
    <property type="entry name" value="TrmD"/>
    <property type="match status" value="1"/>
</dbReference>
<dbReference type="PIRSF" id="PIRSF000386">
    <property type="entry name" value="tRNA_mtase"/>
    <property type="match status" value="1"/>
</dbReference>
<evidence type="ECO:0000256" key="16">
    <source>
        <dbReference type="PIRSR" id="PIRSR000386-1"/>
    </source>
</evidence>
<comment type="subcellular location">
    <subcellularLocation>
        <location evidence="2 15 17">Cytoplasm</location>
    </subcellularLocation>
</comment>
<dbReference type="InterPro" id="IPR029026">
    <property type="entry name" value="tRNA_m1G_MTases_N"/>
</dbReference>
<dbReference type="PANTHER" id="PTHR46417:SF1">
    <property type="entry name" value="TRNA (GUANINE-N(1)-)-METHYLTRANSFERASE"/>
    <property type="match status" value="1"/>
</dbReference>
<name>E4L7B9_9FIRM</name>
<dbReference type="Proteomes" id="UP000004594">
    <property type="component" value="Unassembled WGS sequence"/>
</dbReference>
<dbReference type="OrthoDB" id="9807416at2"/>
<dbReference type="InterPro" id="IPR016009">
    <property type="entry name" value="tRNA_MeTrfase_TRMD/TRM10"/>
</dbReference>
<dbReference type="eggNOG" id="COG0336">
    <property type="taxonomic scope" value="Bacteria"/>
</dbReference>
<dbReference type="PANTHER" id="PTHR46417">
    <property type="entry name" value="TRNA (GUANINE-N(1)-)-METHYLTRANSFERASE"/>
    <property type="match status" value="1"/>
</dbReference>
<evidence type="ECO:0000256" key="14">
    <source>
        <dbReference type="ARBA" id="ARBA00047783"/>
    </source>
</evidence>
<dbReference type="CDD" id="cd18080">
    <property type="entry name" value="TrmD-like"/>
    <property type="match status" value="1"/>
</dbReference>
<evidence type="ECO:0000256" key="9">
    <source>
        <dbReference type="ARBA" id="ARBA00022679"/>
    </source>
</evidence>
<comment type="similarity">
    <text evidence="3 15 17">Belongs to the RNA methyltransferase TrmD family.</text>
</comment>
<dbReference type="NCBIfam" id="TIGR00088">
    <property type="entry name" value="trmD"/>
    <property type="match status" value="1"/>
</dbReference>
<evidence type="ECO:0000256" key="3">
    <source>
        <dbReference type="ARBA" id="ARBA00007630"/>
    </source>
</evidence>
<dbReference type="FunFam" id="3.40.1280.10:FF:000001">
    <property type="entry name" value="tRNA (guanine-N(1)-)-methyltransferase"/>
    <property type="match status" value="1"/>
</dbReference>
<gene>
    <name evidence="15 19" type="primary">trmD</name>
    <name evidence="19" type="ORF">HMPREF9220_1267</name>
</gene>
<dbReference type="Pfam" id="PF01746">
    <property type="entry name" value="tRNA_m1G_MT"/>
    <property type="match status" value="1"/>
</dbReference>
<evidence type="ECO:0000256" key="13">
    <source>
        <dbReference type="ARBA" id="ARBA00033392"/>
    </source>
</evidence>
<dbReference type="EMBL" id="AENT01000001">
    <property type="protein sequence ID" value="EFR43386.1"/>
    <property type="molecule type" value="Genomic_DNA"/>
</dbReference>
<evidence type="ECO:0000313" key="20">
    <source>
        <dbReference type="Proteomes" id="UP000004594"/>
    </source>
</evidence>
<evidence type="ECO:0000256" key="6">
    <source>
        <dbReference type="ARBA" id="ARBA00014679"/>
    </source>
</evidence>
<evidence type="ECO:0000313" key="19">
    <source>
        <dbReference type="EMBL" id="EFR43386.1"/>
    </source>
</evidence>
<dbReference type="AlphaFoldDB" id="E4L7B9"/>
<keyword evidence="10 15" id="KW-0949">S-adenosyl-L-methionine</keyword>
<evidence type="ECO:0000256" key="1">
    <source>
        <dbReference type="ARBA" id="ARBA00002634"/>
    </source>
</evidence>
<evidence type="ECO:0000256" key="5">
    <source>
        <dbReference type="ARBA" id="ARBA00012807"/>
    </source>
</evidence>
<dbReference type="InterPro" id="IPR029028">
    <property type="entry name" value="Alpha/beta_knot_MTases"/>
</dbReference>
<evidence type="ECO:0000256" key="10">
    <source>
        <dbReference type="ARBA" id="ARBA00022691"/>
    </source>
</evidence>
<dbReference type="GO" id="GO:0052906">
    <property type="term" value="F:tRNA (guanine(37)-N1)-methyltransferase activity"/>
    <property type="evidence" value="ECO:0007669"/>
    <property type="project" value="UniProtKB-UniRule"/>
</dbReference>
<keyword evidence="11 15" id="KW-0819">tRNA processing</keyword>
<comment type="subunit">
    <text evidence="4 15 17">Homodimer.</text>
</comment>
<dbReference type="Gene3D" id="3.40.1280.10">
    <property type="match status" value="1"/>
</dbReference>
<dbReference type="FunFam" id="1.10.1270.20:FF:000001">
    <property type="entry name" value="tRNA (guanine-N(1)-)-methyltransferase"/>
    <property type="match status" value="1"/>
</dbReference>
<keyword evidence="7 15" id="KW-0963">Cytoplasm</keyword>
<dbReference type="GO" id="GO:0005829">
    <property type="term" value="C:cytosol"/>
    <property type="evidence" value="ECO:0007669"/>
    <property type="project" value="TreeGrafter"/>
</dbReference>
<organism evidence="19 20">
    <name type="scientific">Dialister micraerophilus UPII 345-E</name>
    <dbReference type="NCBI Taxonomy" id="910314"/>
    <lineage>
        <taxon>Bacteria</taxon>
        <taxon>Bacillati</taxon>
        <taxon>Bacillota</taxon>
        <taxon>Negativicutes</taxon>
        <taxon>Veillonellales</taxon>
        <taxon>Veillonellaceae</taxon>
        <taxon>Dialister</taxon>
    </lineage>
</organism>
<dbReference type="EC" id="2.1.1.228" evidence="5 15"/>
<dbReference type="Gene3D" id="1.10.1270.20">
    <property type="entry name" value="tRNA(m1g37)methyltransferase, domain 2"/>
    <property type="match status" value="1"/>
</dbReference>
<comment type="catalytic activity">
    <reaction evidence="14 15 17">
        <text>guanosine(37) in tRNA + S-adenosyl-L-methionine = N(1)-methylguanosine(37) in tRNA + S-adenosyl-L-homocysteine + H(+)</text>
        <dbReference type="Rhea" id="RHEA:36899"/>
        <dbReference type="Rhea" id="RHEA-COMP:10145"/>
        <dbReference type="Rhea" id="RHEA-COMP:10147"/>
        <dbReference type="ChEBI" id="CHEBI:15378"/>
        <dbReference type="ChEBI" id="CHEBI:57856"/>
        <dbReference type="ChEBI" id="CHEBI:59789"/>
        <dbReference type="ChEBI" id="CHEBI:73542"/>
        <dbReference type="ChEBI" id="CHEBI:74269"/>
        <dbReference type="EC" id="2.1.1.228"/>
    </reaction>
</comment>
<evidence type="ECO:0000256" key="11">
    <source>
        <dbReference type="ARBA" id="ARBA00022694"/>
    </source>
</evidence>
<feature type="domain" description="tRNA methyltransferase TRMD/TRM10-type" evidence="18">
    <location>
        <begin position="1"/>
        <end position="227"/>
    </location>
</feature>
<evidence type="ECO:0000256" key="4">
    <source>
        <dbReference type="ARBA" id="ARBA00011738"/>
    </source>
</evidence>
<dbReference type="InterPro" id="IPR023148">
    <property type="entry name" value="tRNA_m1G_MeTrfase_C_sf"/>
</dbReference>
<evidence type="ECO:0000256" key="17">
    <source>
        <dbReference type="RuleBase" id="RU003464"/>
    </source>
</evidence>
<comment type="function">
    <text evidence="1 15 17">Specifically methylates guanosine-37 in various tRNAs.</text>
</comment>
<sequence>MKITVISLFPEFVEAFFNQSIMKRAIDNGLLEMNVVNPRDFSHNKHRHVDDTVYGGGDGMLMQCQPIFEAVESALPEKSEKDRIIFLSPTGTPFTQDKAKELYKKYDHLVLVCGHYEGVDYRVEEHLADEEISIGDYVITGGELGAMVISDAVARMIPGVLGSEGSAIYDSFYEPILECPQYTKPAEFRGWKVPEVLLSGHHANIAQWRRKEALKRTLLKRPDLLEKLKKTEKDEEMLKELRKEGKT</sequence>
<keyword evidence="9 15" id="KW-0808">Transferase</keyword>
<dbReference type="SUPFAM" id="SSF75217">
    <property type="entry name" value="alpha/beta knot"/>
    <property type="match status" value="1"/>
</dbReference>
<proteinExistence type="inferred from homology"/>